<keyword evidence="4" id="KW-1185">Reference proteome</keyword>
<dbReference type="InterPro" id="IPR050300">
    <property type="entry name" value="GDXG_lipolytic_enzyme"/>
</dbReference>
<dbReference type="InterPro" id="IPR029058">
    <property type="entry name" value="AB_hydrolase_fold"/>
</dbReference>
<dbReference type="AlphaFoldDB" id="A0A9P9WKD6"/>
<dbReference type="Pfam" id="PF07859">
    <property type="entry name" value="Abhydrolase_3"/>
    <property type="match status" value="1"/>
</dbReference>
<dbReference type="GO" id="GO:0016787">
    <property type="term" value="F:hydrolase activity"/>
    <property type="evidence" value="ECO:0007669"/>
    <property type="project" value="UniProtKB-KW"/>
</dbReference>
<name>A0A9P9WKD6_9PEZI</name>
<dbReference type="PANTHER" id="PTHR48081:SF8">
    <property type="entry name" value="ALPHA_BETA HYDROLASE FOLD-3 DOMAIN-CONTAINING PROTEIN-RELATED"/>
    <property type="match status" value="1"/>
</dbReference>
<feature type="domain" description="Alpha/beta hydrolase fold-3" evidence="2">
    <location>
        <begin position="98"/>
        <end position="324"/>
    </location>
</feature>
<dbReference type="Proteomes" id="UP000829685">
    <property type="component" value="Unassembled WGS sequence"/>
</dbReference>
<evidence type="ECO:0000256" key="1">
    <source>
        <dbReference type="ARBA" id="ARBA00022801"/>
    </source>
</evidence>
<gene>
    <name evidence="3" type="ORF">JX265_007395</name>
</gene>
<evidence type="ECO:0000313" key="4">
    <source>
        <dbReference type="Proteomes" id="UP000829685"/>
    </source>
</evidence>
<organism evidence="3 4">
    <name type="scientific">Neoarthrinium moseri</name>
    <dbReference type="NCBI Taxonomy" id="1658444"/>
    <lineage>
        <taxon>Eukaryota</taxon>
        <taxon>Fungi</taxon>
        <taxon>Dikarya</taxon>
        <taxon>Ascomycota</taxon>
        <taxon>Pezizomycotina</taxon>
        <taxon>Sordariomycetes</taxon>
        <taxon>Xylariomycetidae</taxon>
        <taxon>Amphisphaeriales</taxon>
        <taxon>Apiosporaceae</taxon>
        <taxon>Neoarthrinium</taxon>
    </lineage>
</organism>
<evidence type="ECO:0000313" key="3">
    <source>
        <dbReference type="EMBL" id="KAI1867593.1"/>
    </source>
</evidence>
<protein>
    <recommendedName>
        <fullName evidence="2">Alpha/beta hydrolase fold-3 domain-containing protein</fullName>
    </recommendedName>
</protein>
<comment type="caution">
    <text evidence="3">The sequence shown here is derived from an EMBL/GenBank/DDBJ whole genome shotgun (WGS) entry which is preliminary data.</text>
</comment>
<sequence length="353" mass="38658">MSAPCSDATAGKTTRVQTETELSLLYRILRSVIKPLRPRLVKPGKPQPPGSTRLLSYPREKNGITIRERRHGSSGVWLYDFETVSSPNIKIKTPSTIYYFAGGAFQSPPSSQHWSFISKLANNLVLEHHFTLVSYPLAPNSPASESLPTLRKLLRSLLTDASKKGDKVILMGDSSGGNVALSLGFWWAGEIARSGNYKLRSTLESLIVISPAVDLRNCNPSISEIDSRDPLLGLKYTSAVAEAWAAAPPTDSSRTSSTEDPHLSPLLHSASSFQQLAELGIAIHGLYGTCDVLAPDAELFRCKCEEHGVKGKWLVWVDQMHCFVLAGVYGMKEGRTGIEWITKLLKEVIATEP</sequence>
<dbReference type="PANTHER" id="PTHR48081">
    <property type="entry name" value="AB HYDROLASE SUPERFAMILY PROTEIN C4A8.06C"/>
    <property type="match status" value="1"/>
</dbReference>
<evidence type="ECO:0000259" key="2">
    <source>
        <dbReference type="Pfam" id="PF07859"/>
    </source>
</evidence>
<dbReference type="InterPro" id="IPR013094">
    <property type="entry name" value="AB_hydrolase_3"/>
</dbReference>
<accession>A0A9P9WKD6</accession>
<reference evidence="3" key="1">
    <citation type="submission" date="2021-03" db="EMBL/GenBank/DDBJ databases">
        <title>Revisited historic fungal species revealed as producer of novel bioactive compounds through whole genome sequencing and comparative genomics.</title>
        <authorList>
            <person name="Vignolle G.A."/>
            <person name="Hochenegger N."/>
            <person name="Mach R.L."/>
            <person name="Mach-Aigner A.R."/>
            <person name="Javad Rahimi M."/>
            <person name="Salim K.A."/>
            <person name="Chan C.M."/>
            <person name="Lim L.B.L."/>
            <person name="Cai F."/>
            <person name="Druzhinina I.S."/>
            <person name="U'Ren J.M."/>
            <person name="Derntl C."/>
        </authorList>
    </citation>
    <scope>NUCLEOTIDE SEQUENCE</scope>
    <source>
        <strain evidence="3">TUCIM 5799</strain>
    </source>
</reference>
<dbReference type="SUPFAM" id="SSF53474">
    <property type="entry name" value="alpha/beta-Hydrolases"/>
    <property type="match status" value="1"/>
</dbReference>
<dbReference type="EMBL" id="JAFIMR010000018">
    <property type="protein sequence ID" value="KAI1867593.1"/>
    <property type="molecule type" value="Genomic_DNA"/>
</dbReference>
<dbReference type="Gene3D" id="3.40.50.1820">
    <property type="entry name" value="alpha/beta hydrolase"/>
    <property type="match status" value="1"/>
</dbReference>
<keyword evidence="1" id="KW-0378">Hydrolase</keyword>
<proteinExistence type="predicted"/>